<dbReference type="AlphaFoldDB" id="A0A7W8D100"/>
<name>A0A7W8D100_9FIRM</name>
<dbReference type="Proteomes" id="UP000521313">
    <property type="component" value="Unassembled WGS sequence"/>
</dbReference>
<protein>
    <recommendedName>
        <fullName evidence="3">DUF3795 domain-containing protein</fullName>
    </recommendedName>
</protein>
<evidence type="ECO:0008006" key="3">
    <source>
        <dbReference type="Google" id="ProtNLM"/>
    </source>
</evidence>
<dbReference type="EMBL" id="JACHHD010000012">
    <property type="protein sequence ID" value="MBB5185220.1"/>
    <property type="molecule type" value="Genomic_DNA"/>
</dbReference>
<accession>A0A7W8D100</accession>
<evidence type="ECO:0000313" key="1">
    <source>
        <dbReference type="EMBL" id="MBB5185220.1"/>
    </source>
</evidence>
<gene>
    <name evidence="1" type="ORF">HNQ43_001273</name>
</gene>
<evidence type="ECO:0000313" key="2">
    <source>
        <dbReference type="Proteomes" id="UP000521313"/>
    </source>
</evidence>
<dbReference type="Pfam" id="PF12675">
    <property type="entry name" value="DUF3795"/>
    <property type="match status" value="1"/>
</dbReference>
<reference evidence="1 2" key="1">
    <citation type="submission" date="2020-08" db="EMBL/GenBank/DDBJ databases">
        <title>Genomic Encyclopedia of Type Strains, Phase IV (KMG-IV): sequencing the most valuable type-strain genomes for metagenomic binning, comparative biology and taxonomic classification.</title>
        <authorList>
            <person name="Goeker M."/>
        </authorList>
    </citation>
    <scope>NUCLEOTIDE SEQUENCE [LARGE SCALE GENOMIC DNA]</scope>
    <source>
        <strain evidence="1 2">DSM 26963</strain>
    </source>
</reference>
<organism evidence="1 2">
    <name type="scientific">Faecalicoccus acidiformans</name>
    <dbReference type="NCBI Taxonomy" id="915173"/>
    <lineage>
        <taxon>Bacteria</taxon>
        <taxon>Bacillati</taxon>
        <taxon>Bacillota</taxon>
        <taxon>Erysipelotrichia</taxon>
        <taxon>Erysipelotrichales</taxon>
        <taxon>Erysipelotrichaceae</taxon>
        <taxon>Faecalicoccus</taxon>
    </lineage>
</organism>
<proteinExistence type="predicted"/>
<sequence length="92" mass="10523">MATIHNDQKLKEATAKKWARLNQAPILPEHIHCEDCRMPGAKTIFCETMCEIRKCAIKKEVSTCKDCSNLETCRTIESILKHNPSIIKNLKQ</sequence>
<dbReference type="InterPro" id="IPR024227">
    <property type="entry name" value="DUF3795"/>
</dbReference>
<comment type="caution">
    <text evidence="1">The sequence shown here is derived from an EMBL/GenBank/DDBJ whole genome shotgun (WGS) entry which is preliminary data.</text>
</comment>